<dbReference type="EMBL" id="HACG01017388">
    <property type="protein sequence ID" value="CEK64253.1"/>
    <property type="molecule type" value="Transcribed_RNA"/>
</dbReference>
<name>A0A0B6Z6U1_9EUPU</name>
<reference evidence="1" key="1">
    <citation type="submission" date="2014-12" db="EMBL/GenBank/DDBJ databases">
        <title>Insight into the proteome of Arion vulgaris.</title>
        <authorList>
            <person name="Aradska J."/>
            <person name="Bulat T."/>
            <person name="Smidak R."/>
            <person name="Sarate P."/>
            <person name="Gangsoo J."/>
            <person name="Sialana F."/>
            <person name="Bilban M."/>
            <person name="Lubec G."/>
        </authorList>
    </citation>
    <scope>NUCLEOTIDE SEQUENCE</scope>
    <source>
        <tissue evidence="1">Skin</tissue>
    </source>
</reference>
<evidence type="ECO:0000313" key="1">
    <source>
        <dbReference type="EMBL" id="CEK64253.1"/>
    </source>
</evidence>
<accession>A0A0B6Z6U1</accession>
<sequence length="92" mass="10459">MMLLFLSLQEKMILSNLYQSDSCNTCHSTVISFCQFITQQAVIDNILTDLIVVMFTNTQGITYVRYLFQFMKVSVAENLHSSSGNDFGFPSK</sequence>
<organism evidence="1">
    <name type="scientific">Arion vulgaris</name>
    <dbReference type="NCBI Taxonomy" id="1028688"/>
    <lineage>
        <taxon>Eukaryota</taxon>
        <taxon>Metazoa</taxon>
        <taxon>Spiralia</taxon>
        <taxon>Lophotrochozoa</taxon>
        <taxon>Mollusca</taxon>
        <taxon>Gastropoda</taxon>
        <taxon>Heterobranchia</taxon>
        <taxon>Euthyneura</taxon>
        <taxon>Panpulmonata</taxon>
        <taxon>Eupulmonata</taxon>
        <taxon>Stylommatophora</taxon>
        <taxon>Helicina</taxon>
        <taxon>Arionoidea</taxon>
        <taxon>Arionidae</taxon>
        <taxon>Arion</taxon>
    </lineage>
</organism>
<proteinExistence type="predicted"/>
<dbReference type="AlphaFoldDB" id="A0A0B6Z6U1"/>
<protein>
    <submittedName>
        <fullName evidence="1">Uncharacterized protein</fullName>
    </submittedName>
</protein>
<gene>
    <name evidence="1" type="primary">ORF51131</name>
</gene>